<gene>
    <name evidence="1" type="ORF">Salmuc_04659</name>
</gene>
<accession>S9QAV5</accession>
<dbReference type="EMBL" id="APVH01000043">
    <property type="protein sequence ID" value="EPX76773.1"/>
    <property type="molecule type" value="Genomic_DNA"/>
</dbReference>
<dbReference type="STRING" id="1123237.Salmuc_04659"/>
<reference evidence="2" key="1">
    <citation type="journal article" date="2014" name="Stand. Genomic Sci.">
        <title>Genome sequence of the exopolysaccharide-producing Salipiger mucosus type strain (DSM 16094(T)), a moderately halophilic member of the Roseobacter clade.</title>
        <authorList>
            <person name="Riedel T."/>
            <person name="Spring S."/>
            <person name="Fiebig A."/>
            <person name="Petersen J."/>
            <person name="Kyrpides N.C."/>
            <person name="Goker M."/>
            <person name="Klenk H.P."/>
        </authorList>
    </citation>
    <scope>NUCLEOTIDE SEQUENCE [LARGE SCALE GENOMIC DNA]</scope>
    <source>
        <strain evidence="2">DSM 16094</strain>
    </source>
</reference>
<dbReference type="HOGENOM" id="CLU_628352_0_0_5"/>
<dbReference type="Proteomes" id="UP000015347">
    <property type="component" value="Unassembled WGS sequence"/>
</dbReference>
<evidence type="ECO:0000313" key="2">
    <source>
        <dbReference type="Proteomes" id="UP000015347"/>
    </source>
</evidence>
<name>S9QAV5_9RHOB</name>
<protein>
    <submittedName>
        <fullName evidence="1">Uncharacterized protein</fullName>
    </submittedName>
</protein>
<evidence type="ECO:0000313" key="1">
    <source>
        <dbReference type="EMBL" id="EPX76773.1"/>
    </source>
</evidence>
<dbReference type="AlphaFoldDB" id="S9QAV5"/>
<sequence length="436" mass="46477">MTYEGFRIGSGKEAVHFDALVVEGDEEAGPVTLTGQGVSAYATPRDIEIETISVTFDPDDMAALREIERQETNRDMSRIVCDAVKSGLDFSVSNMAATLDGASPVSLGDLNLGLEAKSIAGRCVDLVKFGLQDFLLDMGEDKVTIGNASLASLQLLTPGMLERETGITFQSDLKIADVAVDLSDLPAPVTLDVLQSSGKYDADSAIPLARAGLNDLMATPPGAPWSQTFQPGLTHAAPDLDPAEVWNAIRQLVGSGYFSIGGLKTDLSDFEALPPSSPIRGPLQLDVASSSSMKDGALNFRIRKDADPLATLDAELELHMGAANDVPDNVAPDAVMMRLPLKFGRFDVTFDEHGLDQVLSQMTGQGIEDSVLSQLPMLPDDQKILISDWIASAMGKGNHAHLVLQPDSPQLVQSIGPMLFGDWAMLADVLNARTVD</sequence>
<comment type="caution">
    <text evidence="1">The sequence shown here is derived from an EMBL/GenBank/DDBJ whole genome shotgun (WGS) entry which is preliminary data.</text>
</comment>
<organism evidence="1 2">
    <name type="scientific">Salipiger mucosus DSM 16094</name>
    <dbReference type="NCBI Taxonomy" id="1123237"/>
    <lineage>
        <taxon>Bacteria</taxon>
        <taxon>Pseudomonadati</taxon>
        <taxon>Pseudomonadota</taxon>
        <taxon>Alphaproteobacteria</taxon>
        <taxon>Rhodobacterales</taxon>
        <taxon>Roseobacteraceae</taxon>
        <taxon>Salipiger</taxon>
    </lineage>
</organism>
<proteinExistence type="predicted"/>
<keyword evidence="2" id="KW-1185">Reference proteome</keyword>